<name>A0A2M4D9F3_ANODA</name>
<evidence type="ECO:0000256" key="1">
    <source>
        <dbReference type="SAM" id="Phobius"/>
    </source>
</evidence>
<keyword evidence="1" id="KW-0472">Membrane</keyword>
<feature type="transmembrane region" description="Helical" evidence="1">
    <location>
        <begin position="12"/>
        <end position="31"/>
    </location>
</feature>
<organism evidence="2">
    <name type="scientific">Anopheles darlingi</name>
    <name type="common">Mosquito</name>
    <dbReference type="NCBI Taxonomy" id="43151"/>
    <lineage>
        <taxon>Eukaryota</taxon>
        <taxon>Metazoa</taxon>
        <taxon>Ecdysozoa</taxon>
        <taxon>Arthropoda</taxon>
        <taxon>Hexapoda</taxon>
        <taxon>Insecta</taxon>
        <taxon>Pterygota</taxon>
        <taxon>Neoptera</taxon>
        <taxon>Endopterygota</taxon>
        <taxon>Diptera</taxon>
        <taxon>Nematocera</taxon>
        <taxon>Culicoidea</taxon>
        <taxon>Culicidae</taxon>
        <taxon>Anophelinae</taxon>
        <taxon>Anopheles</taxon>
    </lineage>
</organism>
<keyword evidence="1" id="KW-1133">Transmembrane helix</keyword>
<reference evidence="2" key="1">
    <citation type="submission" date="2018-01" db="EMBL/GenBank/DDBJ databases">
        <title>An insight into the sialome of Amazonian anophelines.</title>
        <authorList>
            <person name="Ribeiro J.M."/>
            <person name="Scarpassa V."/>
            <person name="Calvo E."/>
        </authorList>
    </citation>
    <scope>NUCLEOTIDE SEQUENCE</scope>
</reference>
<accession>A0A2M4D9F3</accession>
<dbReference type="AlphaFoldDB" id="A0A2M4D9F3"/>
<protein>
    <submittedName>
        <fullName evidence="2">Uncharacterized protein</fullName>
    </submittedName>
</protein>
<evidence type="ECO:0000313" key="2">
    <source>
        <dbReference type="EMBL" id="MBW74186.1"/>
    </source>
</evidence>
<sequence>MTPRTARGMLWSTSWIIIMCWIVPGLAYTHMYMIAGMPRRVCGYLPRKPWPLLVALWFARHSLCRGRGADIATQH</sequence>
<dbReference type="EMBL" id="GGFL01010008">
    <property type="protein sequence ID" value="MBW74186.1"/>
    <property type="molecule type" value="Transcribed_RNA"/>
</dbReference>
<keyword evidence="1" id="KW-0812">Transmembrane</keyword>
<proteinExistence type="predicted"/>